<feature type="coiled-coil region" evidence="1">
    <location>
        <begin position="39"/>
        <end position="73"/>
    </location>
</feature>
<dbReference type="EMBL" id="BAAADM010000055">
    <property type="protein sequence ID" value="GAA0447638.1"/>
    <property type="molecule type" value="Genomic_DNA"/>
</dbReference>
<name>A0ABP3JAZ7_9BACI</name>
<dbReference type="RefSeq" id="WP_343754131.1">
    <property type="nucleotide sequence ID" value="NZ_BAAADM010000055.1"/>
</dbReference>
<evidence type="ECO:0000313" key="4">
    <source>
        <dbReference type="Proteomes" id="UP001501459"/>
    </source>
</evidence>
<evidence type="ECO:0008006" key="5">
    <source>
        <dbReference type="Google" id="ProtNLM"/>
    </source>
</evidence>
<dbReference type="InterPro" id="IPR007445">
    <property type="entry name" value="PilO"/>
</dbReference>
<proteinExistence type="predicted"/>
<evidence type="ECO:0000256" key="2">
    <source>
        <dbReference type="SAM" id="Phobius"/>
    </source>
</evidence>
<evidence type="ECO:0000313" key="3">
    <source>
        <dbReference type="EMBL" id="GAA0447638.1"/>
    </source>
</evidence>
<accession>A0ABP3JAZ7</accession>
<dbReference type="Gene3D" id="3.30.70.60">
    <property type="match status" value="1"/>
</dbReference>
<dbReference type="Pfam" id="PF04350">
    <property type="entry name" value="PilO"/>
    <property type="match status" value="1"/>
</dbReference>
<protein>
    <recommendedName>
        <fullName evidence="5">Type IV pilus assembly protein PilO</fullName>
    </recommendedName>
</protein>
<organism evidence="3 4">
    <name type="scientific">Lentibacillus halophilus</name>
    <dbReference type="NCBI Taxonomy" id="295065"/>
    <lineage>
        <taxon>Bacteria</taxon>
        <taxon>Bacillati</taxon>
        <taxon>Bacillota</taxon>
        <taxon>Bacilli</taxon>
        <taxon>Bacillales</taxon>
        <taxon>Bacillaceae</taxon>
        <taxon>Lentibacillus</taxon>
    </lineage>
</organism>
<dbReference type="InterPro" id="IPR014717">
    <property type="entry name" value="Transl_elong_EF1B/ribsomal_bS6"/>
</dbReference>
<reference evidence="4" key="1">
    <citation type="journal article" date="2019" name="Int. J. Syst. Evol. Microbiol.">
        <title>The Global Catalogue of Microorganisms (GCM) 10K type strain sequencing project: providing services to taxonomists for standard genome sequencing and annotation.</title>
        <authorList>
            <consortium name="The Broad Institute Genomics Platform"/>
            <consortium name="The Broad Institute Genome Sequencing Center for Infectious Disease"/>
            <person name="Wu L."/>
            <person name="Ma J."/>
        </authorList>
    </citation>
    <scope>NUCLEOTIDE SEQUENCE [LARGE SCALE GENOMIC DNA]</scope>
    <source>
        <strain evidence="4">JCM 12149</strain>
    </source>
</reference>
<feature type="transmembrane region" description="Helical" evidence="2">
    <location>
        <begin position="6"/>
        <end position="27"/>
    </location>
</feature>
<keyword evidence="2" id="KW-0472">Membrane</keyword>
<keyword evidence="1" id="KW-0175">Coiled coil</keyword>
<gene>
    <name evidence="3" type="ORF">GCM10008983_27110</name>
</gene>
<dbReference type="Proteomes" id="UP001501459">
    <property type="component" value="Unassembled WGS sequence"/>
</dbReference>
<comment type="caution">
    <text evidence="3">The sequence shown here is derived from an EMBL/GenBank/DDBJ whole genome shotgun (WGS) entry which is preliminary data.</text>
</comment>
<evidence type="ECO:0000256" key="1">
    <source>
        <dbReference type="SAM" id="Coils"/>
    </source>
</evidence>
<keyword evidence="2" id="KW-1133">Transmembrane helix</keyword>
<keyword evidence="4" id="KW-1185">Reference proteome</keyword>
<sequence>MPTNWNRSHTLILIVFVALAALIYLAGYRTMIQPMQSDLASTEEQVDLYEQQVKQLKNQDGRLDESLQQITEQVPADKKPDAVLNELRQMADKTNVDIDSISSSGAGGDNDSDLNSAGYNLDVTGANIQDVNAFLDAVQKGDRFMRIDSISIEQDGSADLSLALSTFYSG</sequence>
<keyword evidence="2" id="KW-0812">Transmembrane</keyword>